<dbReference type="PANTHER" id="PTHR47926">
    <property type="entry name" value="PENTATRICOPEPTIDE REPEAT-CONTAINING PROTEIN"/>
    <property type="match status" value="1"/>
</dbReference>
<sequence length="73" mass="7850">MGLDYGIATNPKHYTCMIDLRGQAGQLDEAQNLIPEMPCEPDVATWGALLGVSRIQGNTELGEKTVELISSTS</sequence>
<dbReference type="InterPro" id="IPR011990">
    <property type="entry name" value="TPR-like_helical_dom_sf"/>
</dbReference>
<dbReference type="InterPro" id="IPR046960">
    <property type="entry name" value="PPR_At4g14850-like_plant"/>
</dbReference>
<dbReference type="EMBL" id="AYRZ02000012">
    <property type="protein sequence ID" value="PHT66342.1"/>
    <property type="molecule type" value="Genomic_DNA"/>
</dbReference>
<dbReference type="GO" id="GO:0009451">
    <property type="term" value="P:RNA modification"/>
    <property type="evidence" value="ECO:0007669"/>
    <property type="project" value="InterPro"/>
</dbReference>
<protein>
    <recommendedName>
        <fullName evidence="3">Pentatricopeptide repeat-containing protein</fullName>
    </recommendedName>
</protein>
<dbReference type="AlphaFoldDB" id="A0A2G2Y9B5"/>
<keyword evidence="2" id="KW-1185">Reference proteome</keyword>
<accession>A0A2G2Y9B5</accession>
<reference evidence="1 2" key="2">
    <citation type="journal article" date="2017" name="Genome Biol.">
        <title>New reference genome sequences of hot pepper reveal the massive evolution of plant disease-resistance genes by retroduplication.</title>
        <authorList>
            <person name="Kim S."/>
            <person name="Park J."/>
            <person name="Yeom S.I."/>
            <person name="Kim Y.M."/>
            <person name="Seo E."/>
            <person name="Kim K.T."/>
            <person name="Kim M.S."/>
            <person name="Lee J.M."/>
            <person name="Cheong K."/>
            <person name="Shin H.S."/>
            <person name="Kim S.B."/>
            <person name="Han K."/>
            <person name="Lee J."/>
            <person name="Park M."/>
            <person name="Lee H.A."/>
            <person name="Lee H.Y."/>
            <person name="Lee Y."/>
            <person name="Oh S."/>
            <person name="Lee J.H."/>
            <person name="Choi E."/>
            <person name="Choi E."/>
            <person name="Lee S.E."/>
            <person name="Jeon J."/>
            <person name="Kim H."/>
            <person name="Choi G."/>
            <person name="Song H."/>
            <person name="Lee J."/>
            <person name="Lee S.C."/>
            <person name="Kwon J.K."/>
            <person name="Lee H.Y."/>
            <person name="Koo N."/>
            <person name="Hong Y."/>
            <person name="Kim R.W."/>
            <person name="Kang W.H."/>
            <person name="Huh J.H."/>
            <person name="Kang B.C."/>
            <person name="Yang T.J."/>
            <person name="Lee Y.H."/>
            <person name="Bennetzen J.L."/>
            <person name="Choi D."/>
        </authorList>
    </citation>
    <scope>NUCLEOTIDE SEQUENCE [LARGE SCALE GENOMIC DNA]</scope>
    <source>
        <strain evidence="2">cv. CM334</strain>
    </source>
</reference>
<dbReference type="Gramene" id="PHT66342">
    <property type="protein sequence ID" value="PHT66342"/>
    <property type="gene ID" value="T459_30767"/>
</dbReference>
<evidence type="ECO:0000313" key="1">
    <source>
        <dbReference type="EMBL" id="PHT66342.1"/>
    </source>
</evidence>
<comment type="caution">
    <text evidence="1">The sequence shown here is derived from an EMBL/GenBank/DDBJ whole genome shotgun (WGS) entry which is preliminary data.</text>
</comment>
<gene>
    <name evidence="1" type="ORF">T459_30767</name>
</gene>
<dbReference type="SMR" id="A0A2G2Y9B5"/>
<dbReference type="STRING" id="4072.A0A2G2Y9B5"/>
<dbReference type="Proteomes" id="UP000222542">
    <property type="component" value="Unassembled WGS sequence"/>
</dbReference>
<dbReference type="Gene3D" id="1.25.40.10">
    <property type="entry name" value="Tetratricopeptide repeat domain"/>
    <property type="match status" value="1"/>
</dbReference>
<organism evidence="1 2">
    <name type="scientific">Capsicum annuum</name>
    <name type="common">Capsicum pepper</name>
    <dbReference type="NCBI Taxonomy" id="4072"/>
    <lineage>
        <taxon>Eukaryota</taxon>
        <taxon>Viridiplantae</taxon>
        <taxon>Streptophyta</taxon>
        <taxon>Embryophyta</taxon>
        <taxon>Tracheophyta</taxon>
        <taxon>Spermatophyta</taxon>
        <taxon>Magnoliopsida</taxon>
        <taxon>eudicotyledons</taxon>
        <taxon>Gunneridae</taxon>
        <taxon>Pentapetalae</taxon>
        <taxon>asterids</taxon>
        <taxon>lamiids</taxon>
        <taxon>Solanales</taxon>
        <taxon>Solanaceae</taxon>
        <taxon>Solanoideae</taxon>
        <taxon>Capsiceae</taxon>
        <taxon>Capsicum</taxon>
    </lineage>
</organism>
<dbReference type="OMA" id="SACHTHG"/>
<proteinExistence type="predicted"/>
<dbReference type="GO" id="GO:0003723">
    <property type="term" value="F:RNA binding"/>
    <property type="evidence" value="ECO:0007669"/>
    <property type="project" value="InterPro"/>
</dbReference>
<evidence type="ECO:0000313" key="2">
    <source>
        <dbReference type="Proteomes" id="UP000222542"/>
    </source>
</evidence>
<name>A0A2G2Y9B5_CAPAN</name>
<evidence type="ECO:0008006" key="3">
    <source>
        <dbReference type="Google" id="ProtNLM"/>
    </source>
</evidence>
<reference evidence="1 2" key="1">
    <citation type="journal article" date="2014" name="Nat. Genet.">
        <title>Genome sequence of the hot pepper provides insights into the evolution of pungency in Capsicum species.</title>
        <authorList>
            <person name="Kim S."/>
            <person name="Park M."/>
            <person name="Yeom S.I."/>
            <person name="Kim Y.M."/>
            <person name="Lee J.M."/>
            <person name="Lee H.A."/>
            <person name="Seo E."/>
            <person name="Choi J."/>
            <person name="Cheong K."/>
            <person name="Kim K.T."/>
            <person name="Jung K."/>
            <person name="Lee G.W."/>
            <person name="Oh S.K."/>
            <person name="Bae C."/>
            <person name="Kim S.B."/>
            <person name="Lee H.Y."/>
            <person name="Kim S.Y."/>
            <person name="Kim M.S."/>
            <person name="Kang B.C."/>
            <person name="Jo Y.D."/>
            <person name="Yang H.B."/>
            <person name="Jeong H.J."/>
            <person name="Kang W.H."/>
            <person name="Kwon J.K."/>
            <person name="Shin C."/>
            <person name="Lim J.Y."/>
            <person name="Park J.H."/>
            <person name="Huh J.H."/>
            <person name="Kim J.S."/>
            <person name="Kim B.D."/>
            <person name="Cohen O."/>
            <person name="Paran I."/>
            <person name="Suh M.C."/>
            <person name="Lee S.B."/>
            <person name="Kim Y.K."/>
            <person name="Shin Y."/>
            <person name="Noh S.J."/>
            <person name="Park J."/>
            <person name="Seo Y.S."/>
            <person name="Kwon S.Y."/>
            <person name="Kim H.A."/>
            <person name="Park J.M."/>
            <person name="Kim H.J."/>
            <person name="Choi S.B."/>
            <person name="Bosland P.W."/>
            <person name="Reeves G."/>
            <person name="Jo S.H."/>
            <person name="Lee B.W."/>
            <person name="Cho H.T."/>
            <person name="Choi H.S."/>
            <person name="Lee M.S."/>
            <person name="Yu Y."/>
            <person name="Do Choi Y."/>
            <person name="Park B.S."/>
            <person name="van Deynze A."/>
            <person name="Ashrafi H."/>
            <person name="Hill T."/>
            <person name="Kim W.T."/>
            <person name="Pai H.S."/>
            <person name="Ahn H.K."/>
            <person name="Yeam I."/>
            <person name="Giovannoni J.J."/>
            <person name="Rose J.K."/>
            <person name="Sorensen I."/>
            <person name="Lee S.J."/>
            <person name="Kim R.W."/>
            <person name="Choi I.Y."/>
            <person name="Choi B.S."/>
            <person name="Lim J.S."/>
            <person name="Lee Y.H."/>
            <person name="Choi D."/>
        </authorList>
    </citation>
    <scope>NUCLEOTIDE SEQUENCE [LARGE SCALE GENOMIC DNA]</scope>
    <source>
        <strain evidence="2">cv. CM334</strain>
    </source>
</reference>